<dbReference type="AlphaFoldDB" id="A0A0F9L949"/>
<proteinExistence type="inferred from homology"/>
<evidence type="ECO:0000256" key="3">
    <source>
        <dbReference type="ARBA" id="ARBA00022912"/>
    </source>
</evidence>
<dbReference type="InterPro" id="IPR023485">
    <property type="entry name" value="Ptyr_pPase"/>
</dbReference>
<keyword evidence="3" id="KW-0904">Protein phosphatase</keyword>
<dbReference type="InterPro" id="IPR036196">
    <property type="entry name" value="Ptyr_pPase_sf"/>
</dbReference>
<dbReference type="SUPFAM" id="SSF52788">
    <property type="entry name" value="Phosphotyrosine protein phosphatases I"/>
    <property type="match status" value="1"/>
</dbReference>
<evidence type="ECO:0000259" key="4">
    <source>
        <dbReference type="SMART" id="SM00226"/>
    </source>
</evidence>
<gene>
    <name evidence="5" type="ORF">LCGC14_1228530</name>
</gene>
<sequence>MNLLINVNMVNKLKQVLFICYGNTARSPAAEFLAKELKKKYKDELQDVVFESAGFINAFSFIQPESRQYLDSKGIDHSDFRPQTINKELLERQDLILTMEKSHSLEIIRNFDNIENIENKTFTLKEYNGETDVIDIIDPYYTSNKTYKKVLKIIDVHVEKAIKKIIEINNSE</sequence>
<organism evidence="5">
    <name type="scientific">marine sediment metagenome</name>
    <dbReference type="NCBI Taxonomy" id="412755"/>
    <lineage>
        <taxon>unclassified sequences</taxon>
        <taxon>metagenomes</taxon>
        <taxon>ecological metagenomes</taxon>
    </lineage>
</organism>
<accession>A0A0F9L949</accession>
<dbReference type="PANTHER" id="PTHR11717">
    <property type="entry name" value="LOW MOLECULAR WEIGHT PROTEIN TYROSINE PHOSPHATASE"/>
    <property type="match status" value="1"/>
</dbReference>
<dbReference type="Pfam" id="PF01451">
    <property type="entry name" value="LMWPc"/>
    <property type="match status" value="1"/>
</dbReference>
<dbReference type="EMBL" id="LAZR01006532">
    <property type="protein sequence ID" value="KKM91439.1"/>
    <property type="molecule type" value="Genomic_DNA"/>
</dbReference>
<evidence type="ECO:0000256" key="1">
    <source>
        <dbReference type="ARBA" id="ARBA00011063"/>
    </source>
</evidence>
<protein>
    <recommendedName>
        <fullName evidence="4">Phosphotyrosine protein phosphatase I domain-containing protein</fullName>
    </recommendedName>
</protein>
<feature type="domain" description="Phosphotyrosine protein phosphatase I" evidence="4">
    <location>
        <begin position="14"/>
        <end position="164"/>
    </location>
</feature>
<comment type="caution">
    <text evidence="5">The sequence shown here is derived from an EMBL/GenBank/DDBJ whole genome shotgun (WGS) entry which is preliminary data.</text>
</comment>
<keyword evidence="2" id="KW-0378">Hydrolase</keyword>
<evidence type="ECO:0000256" key="2">
    <source>
        <dbReference type="ARBA" id="ARBA00022801"/>
    </source>
</evidence>
<dbReference type="SMART" id="SM00226">
    <property type="entry name" value="LMWPc"/>
    <property type="match status" value="1"/>
</dbReference>
<dbReference type="InterPro" id="IPR050438">
    <property type="entry name" value="LMW_PTPase"/>
</dbReference>
<reference evidence="5" key="1">
    <citation type="journal article" date="2015" name="Nature">
        <title>Complex archaea that bridge the gap between prokaryotes and eukaryotes.</title>
        <authorList>
            <person name="Spang A."/>
            <person name="Saw J.H."/>
            <person name="Jorgensen S.L."/>
            <person name="Zaremba-Niedzwiedzka K."/>
            <person name="Martijn J."/>
            <person name="Lind A.E."/>
            <person name="van Eijk R."/>
            <person name="Schleper C."/>
            <person name="Guy L."/>
            <person name="Ettema T.J."/>
        </authorList>
    </citation>
    <scope>NUCLEOTIDE SEQUENCE</scope>
</reference>
<dbReference type="PANTHER" id="PTHR11717:SF31">
    <property type="entry name" value="LOW MOLECULAR WEIGHT PROTEIN-TYROSINE-PHOSPHATASE ETP-RELATED"/>
    <property type="match status" value="1"/>
</dbReference>
<evidence type="ECO:0000313" key="5">
    <source>
        <dbReference type="EMBL" id="KKM91439.1"/>
    </source>
</evidence>
<dbReference type="GO" id="GO:0004725">
    <property type="term" value="F:protein tyrosine phosphatase activity"/>
    <property type="evidence" value="ECO:0007669"/>
    <property type="project" value="InterPro"/>
</dbReference>
<name>A0A0F9L949_9ZZZZ</name>
<comment type="similarity">
    <text evidence="1">Belongs to the low molecular weight phosphotyrosine protein phosphatase family.</text>
</comment>
<dbReference type="InterPro" id="IPR017867">
    <property type="entry name" value="Tyr_phospatase_low_mol_wt"/>
</dbReference>
<dbReference type="PRINTS" id="PR00719">
    <property type="entry name" value="LMWPTPASE"/>
</dbReference>
<dbReference type="Gene3D" id="3.40.50.2300">
    <property type="match status" value="1"/>
</dbReference>